<comment type="caution">
    <text evidence="1">The sequence shown here is derived from an EMBL/GenBank/DDBJ whole genome shotgun (WGS) entry which is preliminary data.</text>
</comment>
<keyword evidence="2" id="KW-1185">Reference proteome</keyword>
<feature type="non-terminal residue" evidence="1">
    <location>
        <position position="1"/>
    </location>
</feature>
<dbReference type="AlphaFoldDB" id="A0AAN6H350"/>
<organism evidence="1 2">
    <name type="scientific">Friedmanniomyces endolithicus</name>
    <dbReference type="NCBI Taxonomy" id="329885"/>
    <lineage>
        <taxon>Eukaryota</taxon>
        <taxon>Fungi</taxon>
        <taxon>Dikarya</taxon>
        <taxon>Ascomycota</taxon>
        <taxon>Pezizomycotina</taxon>
        <taxon>Dothideomycetes</taxon>
        <taxon>Dothideomycetidae</taxon>
        <taxon>Mycosphaerellales</taxon>
        <taxon>Teratosphaeriaceae</taxon>
        <taxon>Friedmanniomyces</taxon>
    </lineage>
</organism>
<evidence type="ECO:0000313" key="1">
    <source>
        <dbReference type="EMBL" id="KAK0949430.1"/>
    </source>
</evidence>
<reference evidence="1" key="1">
    <citation type="submission" date="2023-06" db="EMBL/GenBank/DDBJ databases">
        <title>Black Yeasts Isolated from many extreme environments.</title>
        <authorList>
            <person name="Coleine C."/>
            <person name="Stajich J.E."/>
            <person name="Selbmann L."/>
        </authorList>
    </citation>
    <scope>NUCLEOTIDE SEQUENCE</scope>
    <source>
        <strain evidence="1">CCFEE 5200</strain>
    </source>
</reference>
<dbReference type="Proteomes" id="UP001175353">
    <property type="component" value="Unassembled WGS sequence"/>
</dbReference>
<proteinExistence type="predicted"/>
<sequence length="67" mass="7650">DDGVTRCPTCNADSVAKADGRNIDFEAMEFLEKYFPLETKKRQKENEKADLERRYGEDFVKPGCAAM</sequence>
<dbReference type="EMBL" id="JAUJLE010001166">
    <property type="protein sequence ID" value="KAK0949430.1"/>
    <property type="molecule type" value="Genomic_DNA"/>
</dbReference>
<evidence type="ECO:0000313" key="2">
    <source>
        <dbReference type="Proteomes" id="UP001175353"/>
    </source>
</evidence>
<protein>
    <submittedName>
        <fullName evidence="1">Uncharacterized protein</fullName>
    </submittedName>
</protein>
<name>A0AAN6H350_9PEZI</name>
<gene>
    <name evidence="1" type="ORF">LTR91_026466</name>
</gene>
<accession>A0AAN6H350</accession>